<dbReference type="EMBL" id="ML996707">
    <property type="protein sequence ID" value="KAF2396341.1"/>
    <property type="molecule type" value="Genomic_DNA"/>
</dbReference>
<dbReference type="GO" id="GO:0047536">
    <property type="term" value="F:2-aminoadipate transaminase activity"/>
    <property type="evidence" value="ECO:0007669"/>
    <property type="project" value="TreeGrafter"/>
</dbReference>
<dbReference type="InterPro" id="IPR015421">
    <property type="entry name" value="PyrdxlP-dep_Trfase_major"/>
</dbReference>
<organism evidence="2 3">
    <name type="scientific">Trichodelitschia bisporula</name>
    <dbReference type="NCBI Taxonomy" id="703511"/>
    <lineage>
        <taxon>Eukaryota</taxon>
        <taxon>Fungi</taxon>
        <taxon>Dikarya</taxon>
        <taxon>Ascomycota</taxon>
        <taxon>Pezizomycotina</taxon>
        <taxon>Dothideomycetes</taxon>
        <taxon>Dothideomycetes incertae sedis</taxon>
        <taxon>Phaeotrichales</taxon>
        <taxon>Phaeotrichaceae</taxon>
        <taxon>Trichodelitschia</taxon>
    </lineage>
</organism>
<dbReference type="PANTHER" id="PTHR42858">
    <property type="entry name" value="AMINOTRANSFERASE"/>
    <property type="match status" value="1"/>
</dbReference>
<dbReference type="InterPro" id="IPR004839">
    <property type="entry name" value="Aminotransferase_I/II_large"/>
</dbReference>
<dbReference type="OrthoDB" id="7042322at2759"/>
<dbReference type="Gene3D" id="3.40.640.10">
    <property type="entry name" value="Type I PLP-dependent aspartate aminotransferase-like (Major domain)"/>
    <property type="match status" value="1"/>
</dbReference>
<dbReference type="InterPro" id="IPR015424">
    <property type="entry name" value="PyrdxlP-dep_Trfase"/>
</dbReference>
<dbReference type="SUPFAM" id="SSF53383">
    <property type="entry name" value="PLP-dependent transferases"/>
    <property type="match status" value="1"/>
</dbReference>
<evidence type="ECO:0000259" key="1">
    <source>
        <dbReference type="Pfam" id="PF00155"/>
    </source>
</evidence>
<gene>
    <name evidence="2" type="ORF">EJ06DRAFT_545103</name>
</gene>
<proteinExistence type="predicted"/>
<accession>A0A6G1HKB9</accession>
<evidence type="ECO:0000313" key="2">
    <source>
        <dbReference type="EMBL" id="KAF2396341.1"/>
    </source>
</evidence>
<dbReference type="Proteomes" id="UP000799640">
    <property type="component" value="Unassembled WGS sequence"/>
</dbReference>
<keyword evidence="2" id="KW-0808">Transferase</keyword>
<dbReference type="GO" id="GO:0030170">
    <property type="term" value="F:pyridoxal phosphate binding"/>
    <property type="evidence" value="ECO:0007669"/>
    <property type="project" value="InterPro"/>
</dbReference>
<dbReference type="Gene3D" id="3.90.1150.10">
    <property type="entry name" value="Aspartate Aminotransferase, domain 1"/>
    <property type="match status" value="1"/>
</dbReference>
<dbReference type="InterPro" id="IPR015422">
    <property type="entry name" value="PyrdxlP-dep_Trfase_small"/>
</dbReference>
<reference evidence="2" key="1">
    <citation type="journal article" date="2020" name="Stud. Mycol.">
        <title>101 Dothideomycetes genomes: a test case for predicting lifestyles and emergence of pathogens.</title>
        <authorList>
            <person name="Haridas S."/>
            <person name="Albert R."/>
            <person name="Binder M."/>
            <person name="Bloem J."/>
            <person name="Labutti K."/>
            <person name="Salamov A."/>
            <person name="Andreopoulos B."/>
            <person name="Baker S."/>
            <person name="Barry K."/>
            <person name="Bills G."/>
            <person name="Bluhm B."/>
            <person name="Cannon C."/>
            <person name="Castanera R."/>
            <person name="Culley D."/>
            <person name="Daum C."/>
            <person name="Ezra D."/>
            <person name="Gonzalez J."/>
            <person name="Henrissat B."/>
            <person name="Kuo A."/>
            <person name="Liang C."/>
            <person name="Lipzen A."/>
            <person name="Lutzoni F."/>
            <person name="Magnuson J."/>
            <person name="Mondo S."/>
            <person name="Nolan M."/>
            <person name="Ohm R."/>
            <person name="Pangilinan J."/>
            <person name="Park H.-J."/>
            <person name="Ramirez L."/>
            <person name="Alfaro M."/>
            <person name="Sun H."/>
            <person name="Tritt A."/>
            <person name="Yoshinaga Y."/>
            <person name="Zwiers L.-H."/>
            <person name="Turgeon B."/>
            <person name="Goodwin S."/>
            <person name="Spatafora J."/>
            <person name="Crous P."/>
            <person name="Grigoriev I."/>
        </authorList>
    </citation>
    <scope>NUCLEOTIDE SEQUENCE</scope>
    <source>
        <strain evidence="2">CBS 262.69</strain>
    </source>
</reference>
<evidence type="ECO:0000313" key="3">
    <source>
        <dbReference type="Proteomes" id="UP000799640"/>
    </source>
</evidence>
<dbReference type="PANTHER" id="PTHR42858:SF1">
    <property type="entry name" value="LD15494P"/>
    <property type="match status" value="1"/>
</dbReference>
<sequence>MPPINLLRGWPHPSLLPTPHIRAASAAVLFSPSSAPTLLYGPDEGHPALLSALSRWLTTSYAPPAPVAVNRLAVTGGASQSLGCILQAVTDPVYTRGVWCIVPAYMLAFPIFADAGFAGKMRGVPEDDEGVDIGFLRKAMQECERSGDIKEETPETRLKPGAAKIYRHVVYAVPAFANPSAKTMSGRRREELIRLAREFDALVVADDVYDHLRWPPVPGGRVPAPRARVVDVDRDLEGGAEREGADGFGNALSNGSFSKICAPGVRTGWVEGTPKLAYAISQTGTTRSGGAASQLAAAFMAHMLDTGVLQDHITNVLQPAYAARQRILLDAVETYLVPLGGRVDGLDEEVRGGYFVWVHLPKGVSAVALAARVKEEVIVAPGAMFEVPGDGVVRFPEDLRLCFAWEEVDGLAEGQRRRHHLSEEAP</sequence>
<dbReference type="CDD" id="cd00609">
    <property type="entry name" value="AAT_like"/>
    <property type="match status" value="1"/>
</dbReference>
<protein>
    <submittedName>
        <fullName evidence="2">PLP-dependent transferase</fullName>
    </submittedName>
</protein>
<name>A0A6G1HKB9_9PEZI</name>
<dbReference type="AlphaFoldDB" id="A0A6G1HKB9"/>
<dbReference type="Pfam" id="PF00155">
    <property type="entry name" value="Aminotran_1_2"/>
    <property type="match status" value="1"/>
</dbReference>
<feature type="domain" description="Aminotransferase class I/classII large" evidence="1">
    <location>
        <begin position="33"/>
        <end position="404"/>
    </location>
</feature>
<keyword evidence="3" id="KW-1185">Reference proteome</keyword>